<accession>A0A2N5WY81</accession>
<dbReference type="Pfam" id="PF11769">
    <property type="entry name" value="DUF3313"/>
    <property type="match status" value="1"/>
</dbReference>
<keyword evidence="3" id="KW-1185">Reference proteome</keyword>
<feature type="signal peptide" evidence="1">
    <location>
        <begin position="1"/>
        <end position="23"/>
    </location>
</feature>
<keyword evidence="1" id="KW-0732">Signal</keyword>
<evidence type="ECO:0000313" key="2">
    <source>
        <dbReference type="EMBL" id="PLW67187.1"/>
    </source>
</evidence>
<evidence type="ECO:0000313" key="3">
    <source>
        <dbReference type="Proteomes" id="UP000235005"/>
    </source>
</evidence>
<gene>
    <name evidence="2" type="ORF">C0039_18370</name>
</gene>
<dbReference type="InterPro" id="IPR021747">
    <property type="entry name" value="DUF3313"/>
</dbReference>
<proteinExistence type="predicted"/>
<protein>
    <submittedName>
        <fullName evidence="2">DUF3313 domain-containing protein</fullName>
    </submittedName>
</protein>
<dbReference type="EMBL" id="PKUS01000035">
    <property type="protein sequence ID" value="PLW67187.1"/>
    <property type="molecule type" value="Genomic_DNA"/>
</dbReference>
<dbReference type="OrthoDB" id="5732045at2"/>
<evidence type="ECO:0000256" key="1">
    <source>
        <dbReference type="SAM" id="SignalP"/>
    </source>
</evidence>
<name>A0A2N5WY81_9GAMM</name>
<sequence length="227" mass="24503">MIRKILVAASMTALISACTSAPAIQTGDDAEVIGDNLHRVDNSRAKVAYVDPDADFTRYRRVLVLPLGVDKIEIVQPDKSGSAVNRRDWELTEADKLALQEMFQSAMEKQLQERGQFPLASEPGDDVLEIEAMITGIAPAAAKDDNMSRTAGRSYVITEGAGTIAVAVAFGDSETGEVLALFKDARSSSSHWGMNNSVTNRADVQRVFNSWAKQVNSSLVKVTGKGE</sequence>
<organism evidence="2 3">
    <name type="scientific">Pseudohalioglobus lutimaris</name>
    <dbReference type="NCBI Taxonomy" id="1737061"/>
    <lineage>
        <taxon>Bacteria</taxon>
        <taxon>Pseudomonadati</taxon>
        <taxon>Pseudomonadota</taxon>
        <taxon>Gammaproteobacteria</taxon>
        <taxon>Cellvibrionales</taxon>
        <taxon>Halieaceae</taxon>
        <taxon>Pseudohalioglobus</taxon>
    </lineage>
</organism>
<feature type="chain" id="PRO_5014995649" evidence="1">
    <location>
        <begin position="24"/>
        <end position="227"/>
    </location>
</feature>
<dbReference type="RefSeq" id="WP_076002351.1">
    <property type="nucleotide sequence ID" value="NZ_PKUS01000035.1"/>
</dbReference>
<dbReference type="AlphaFoldDB" id="A0A2N5WY81"/>
<dbReference type="Proteomes" id="UP000235005">
    <property type="component" value="Unassembled WGS sequence"/>
</dbReference>
<dbReference type="PROSITE" id="PS51257">
    <property type="entry name" value="PROKAR_LIPOPROTEIN"/>
    <property type="match status" value="1"/>
</dbReference>
<reference evidence="2 3" key="1">
    <citation type="submission" date="2018-01" db="EMBL/GenBank/DDBJ databases">
        <title>The draft genome sequence of Halioglobus lutimaris HF004.</title>
        <authorList>
            <person name="Du Z.-J."/>
            <person name="Shi M.-J."/>
        </authorList>
    </citation>
    <scope>NUCLEOTIDE SEQUENCE [LARGE SCALE GENOMIC DNA]</scope>
    <source>
        <strain evidence="2 3">HF004</strain>
    </source>
</reference>
<comment type="caution">
    <text evidence="2">The sequence shown here is derived from an EMBL/GenBank/DDBJ whole genome shotgun (WGS) entry which is preliminary data.</text>
</comment>